<sequence length="852" mass="92070">MRVTVFDPYNPIWRSADLSDFIYRTNPQEKIPSKCNMEDLRAIAFRLISENHQPSTEDTSIRQTRSSSRGNPRRSVPSATNPLAASHSDLPATREQPTASAKRPQKSPSVKQSQKTAPVKRAQKPETVKQPQKTSSVQKKPPVTAPAKPSSPPEVRPIQPPVPTQTTSKTPFHKGKHIATTNTSVPSPPAPSASKGKATPTPQAASKRPPPSPAPNPSLMKKNKATSSNTKSILRPAAPATQPIPPPRGANNRAHVQPAQPADRKRKSSVQFADVEMSPNNKKNRRSSAFHQPRPSIQAPQPLEVEETDHTQSFSEDDQPESGMEIAEWVISDDTDEEEDTGSDLSEPSNDESSYESEDINIVSNESEDVDIDTNEEHDAVSDANEDFRPSSARVTHAPLNNQPRGKHVDHTNESLKAQAPIRQNPGYDLGPHRKHVQSQMTTAVAPASRRHVNQTYSAAPEPLRGHAHTRILQPNPEQRSVPQSSSRRPQEAYPYSKDSHHKMTAVAAPTSTGHVKPTQMTSAAPQTSRGRFHIPTGQGSTRNPTSSANTALTAGRADGLTQACLQEYMPVYGQPSNSNIHAPVAQQLQPSPHQRSIPAPSLTQSSSRLPPDAIPLQQSHNPLLKQARVSHRTNARHSTLVKLYANHLAKHAQARLKTLAPPAKKRSRIEPTPSSPNVNTNPHITASIASSNPECQTPPLTPHNEPSSPTCSRRAPSPPLGNLSNEAPPKIFESNGEPQGNVVRAPLQVDHPAPSVHALPPHRLTVSAEPSPVDVTANDEVPPKGAGPSRVLSKANQQTAHAPAEAAIKNNHTLTGDGPPSITSPLRSSKDAGTPSISDQPSHPGCRYQHN</sequence>
<feature type="compositionally biased region" description="Low complexity" evidence="1">
    <location>
        <begin position="672"/>
        <end position="683"/>
    </location>
</feature>
<feature type="compositionally biased region" description="Acidic residues" evidence="1">
    <location>
        <begin position="349"/>
        <end position="359"/>
    </location>
</feature>
<feature type="region of interest" description="Disordered" evidence="1">
    <location>
        <begin position="587"/>
        <end position="618"/>
    </location>
</feature>
<feature type="compositionally biased region" description="Low complexity" evidence="1">
    <location>
        <begin position="477"/>
        <end position="488"/>
    </location>
</feature>
<feature type="compositionally biased region" description="Low complexity" evidence="1">
    <location>
        <begin position="192"/>
        <end position="207"/>
    </location>
</feature>
<feature type="compositionally biased region" description="Polar residues" evidence="1">
    <location>
        <begin position="129"/>
        <end position="138"/>
    </location>
</feature>
<keyword evidence="3" id="KW-1185">Reference proteome</keyword>
<feature type="compositionally biased region" description="Polar residues" evidence="1">
    <location>
        <begin position="510"/>
        <end position="530"/>
    </location>
</feature>
<dbReference type="EMBL" id="LAVV01008812">
    <property type="protein sequence ID" value="KNZ51863.1"/>
    <property type="molecule type" value="Genomic_DNA"/>
</dbReference>
<protein>
    <submittedName>
        <fullName evidence="2">Uncharacterized protein</fullName>
    </submittedName>
</protein>
<evidence type="ECO:0000313" key="3">
    <source>
        <dbReference type="Proteomes" id="UP000037035"/>
    </source>
</evidence>
<organism evidence="2 3">
    <name type="scientific">Puccinia sorghi</name>
    <dbReference type="NCBI Taxonomy" id="27349"/>
    <lineage>
        <taxon>Eukaryota</taxon>
        <taxon>Fungi</taxon>
        <taxon>Dikarya</taxon>
        <taxon>Basidiomycota</taxon>
        <taxon>Pucciniomycotina</taxon>
        <taxon>Pucciniomycetes</taxon>
        <taxon>Pucciniales</taxon>
        <taxon>Pucciniaceae</taxon>
        <taxon>Puccinia</taxon>
    </lineage>
</organism>
<reference evidence="2 3" key="1">
    <citation type="submission" date="2015-08" db="EMBL/GenBank/DDBJ databases">
        <title>Next Generation Sequencing and Analysis of the Genome of Puccinia sorghi L Schw, the Causal Agent of Maize Common Rust.</title>
        <authorList>
            <person name="Rochi L."/>
            <person name="Burguener G."/>
            <person name="Darino M."/>
            <person name="Turjanski A."/>
            <person name="Kreff E."/>
            <person name="Dieguez M.J."/>
            <person name="Sacco F."/>
        </authorList>
    </citation>
    <scope>NUCLEOTIDE SEQUENCE [LARGE SCALE GENOMIC DNA]</scope>
    <source>
        <strain evidence="2 3">RO10H11247</strain>
    </source>
</reference>
<feature type="compositionally biased region" description="Polar residues" evidence="1">
    <location>
        <begin position="538"/>
        <end position="551"/>
    </location>
</feature>
<feature type="compositionally biased region" description="Low complexity" evidence="1">
    <location>
        <begin position="225"/>
        <end position="241"/>
    </location>
</feature>
<gene>
    <name evidence="2" type="ORF">VP01_377g1</name>
</gene>
<feature type="region of interest" description="Disordered" evidence="1">
    <location>
        <begin position="767"/>
        <end position="852"/>
    </location>
</feature>
<feature type="compositionally biased region" description="Polar residues" evidence="1">
    <location>
        <begin position="106"/>
        <end position="116"/>
    </location>
</feature>
<feature type="region of interest" description="Disordered" evidence="1">
    <location>
        <begin position="51"/>
        <end position="551"/>
    </location>
</feature>
<evidence type="ECO:0000256" key="1">
    <source>
        <dbReference type="SAM" id="MobiDB-lite"/>
    </source>
</evidence>
<evidence type="ECO:0000313" key="2">
    <source>
        <dbReference type="EMBL" id="KNZ51863.1"/>
    </source>
</evidence>
<name>A0A0L6UTL7_9BASI</name>
<feature type="compositionally biased region" description="Acidic residues" evidence="1">
    <location>
        <begin position="331"/>
        <end position="342"/>
    </location>
</feature>
<dbReference type="Proteomes" id="UP000037035">
    <property type="component" value="Unassembled WGS sequence"/>
</dbReference>
<feature type="compositionally biased region" description="Basic and acidic residues" evidence="1">
    <location>
        <begin position="375"/>
        <end position="389"/>
    </location>
</feature>
<dbReference type="VEuPathDB" id="FungiDB:VP01_377g1"/>
<dbReference type="STRING" id="27349.A0A0L6UTL7"/>
<dbReference type="OrthoDB" id="10673288at2759"/>
<feature type="compositionally biased region" description="Pro residues" evidence="1">
    <location>
        <begin position="149"/>
        <end position="163"/>
    </location>
</feature>
<proteinExistence type="predicted"/>
<dbReference type="AlphaFoldDB" id="A0A0L6UTL7"/>
<feature type="region of interest" description="Disordered" evidence="1">
    <location>
        <begin position="658"/>
        <end position="743"/>
    </location>
</feature>
<feature type="compositionally biased region" description="Polar residues" evidence="1">
    <location>
        <begin position="684"/>
        <end position="696"/>
    </location>
</feature>
<feature type="compositionally biased region" description="Polar residues" evidence="1">
    <location>
        <begin position="51"/>
        <end position="70"/>
    </location>
</feature>
<accession>A0A0L6UTL7</accession>
<comment type="caution">
    <text evidence="2">The sequence shown here is derived from an EMBL/GenBank/DDBJ whole genome shotgun (WGS) entry which is preliminary data.</text>
</comment>